<accession>A0A8J4LU33</accession>
<feature type="region of interest" description="Disordered" evidence="1">
    <location>
        <begin position="73"/>
        <end position="119"/>
    </location>
</feature>
<reference evidence="2" key="1">
    <citation type="journal article" date="2021" name="Proc. Natl. Acad. Sci. U.S.A.">
        <title>Three genomes in the algal genus Volvox reveal the fate of a haploid sex-determining region after a transition to homothallism.</title>
        <authorList>
            <person name="Yamamoto K."/>
            <person name="Hamaji T."/>
            <person name="Kawai-Toyooka H."/>
            <person name="Matsuzaki R."/>
            <person name="Takahashi F."/>
            <person name="Nishimura Y."/>
            <person name="Kawachi M."/>
            <person name="Noguchi H."/>
            <person name="Minakuchi Y."/>
            <person name="Umen J.G."/>
            <person name="Toyoda A."/>
            <person name="Nozaki H."/>
        </authorList>
    </citation>
    <scope>NUCLEOTIDE SEQUENCE</scope>
    <source>
        <strain evidence="2">NIES-3785</strain>
    </source>
</reference>
<feature type="compositionally biased region" description="Low complexity" evidence="1">
    <location>
        <begin position="91"/>
        <end position="100"/>
    </location>
</feature>
<comment type="caution">
    <text evidence="2">The sequence shown here is derived from an EMBL/GenBank/DDBJ whole genome shotgun (WGS) entry which is preliminary data.</text>
</comment>
<evidence type="ECO:0000256" key="1">
    <source>
        <dbReference type="SAM" id="MobiDB-lite"/>
    </source>
</evidence>
<protein>
    <submittedName>
        <fullName evidence="2">Uncharacterized protein</fullName>
    </submittedName>
</protein>
<evidence type="ECO:0000313" key="2">
    <source>
        <dbReference type="EMBL" id="GIM09625.1"/>
    </source>
</evidence>
<sequence>MLRCLRSCSGFVSCRHACSSAAGLSLARTQQPALSQGLVAATAANASSCRCSSFLSADQSARNVTIRAALASRSASSISRSIDSRRHRSSSRLLSTASPSNPAPRSWVPASVTGASDEE</sequence>
<proteinExistence type="predicted"/>
<evidence type="ECO:0000313" key="3">
    <source>
        <dbReference type="Proteomes" id="UP000722791"/>
    </source>
</evidence>
<dbReference type="AlphaFoldDB" id="A0A8J4LU33"/>
<gene>
    <name evidence="2" type="ORF">Vretimale_13469</name>
</gene>
<name>A0A8J4LU33_9CHLO</name>
<organism evidence="2 3">
    <name type="scientific">Volvox reticuliferus</name>
    <dbReference type="NCBI Taxonomy" id="1737510"/>
    <lineage>
        <taxon>Eukaryota</taxon>
        <taxon>Viridiplantae</taxon>
        <taxon>Chlorophyta</taxon>
        <taxon>core chlorophytes</taxon>
        <taxon>Chlorophyceae</taxon>
        <taxon>CS clade</taxon>
        <taxon>Chlamydomonadales</taxon>
        <taxon>Volvocaceae</taxon>
        <taxon>Volvox</taxon>
    </lineage>
</organism>
<dbReference type="EMBL" id="BNCQ01000032">
    <property type="protein sequence ID" value="GIM09625.1"/>
    <property type="molecule type" value="Genomic_DNA"/>
</dbReference>
<dbReference type="Proteomes" id="UP000722791">
    <property type="component" value="Unassembled WGS sequence"/>
</dbReference>